<organism evidence="2 3">
    <name type="scientific">Talaromyces proteolyticus</name>
    <dbReference type="NCBI Taxonomy" id="1131652"/>
    <lineage>
        <taxon>Eukaryota</taxon>
        <taxon>Fungi</taxon>
        <taxon>Dikarya</taxon>
        <taxon>Ascomycota</taxon>
        <taxon>Pezizomycotina</taxon>
        <taxon>Eurotiomycetes</taxon>
        <taxon>Eurotiomycetidae</taxon>
        <taxon>Eurotiales</taxon>
        <taxon>Trichocomaceae</taxon>
        <taxon>Talaromyces</taxon>
        <taxon>Talaromyces sect. Bacilispori</taxon>
    </lineage>
</organism>
<evidence type="ECO:0000313" key="3">
    <source>
        <dbReference type="Proteomes" id="UP001201262"/>
    </source>
</evidence>
<dbReference type="AlphaFoldDB" id="A0AAD4Q2B1"/>
<comment type="caution">
    <text evidence="2">The sequence shown here is derived from an EMBL/GenBank/DDBJ whole genome shotgun (WGS) entry which is preliminary data.</text>
</comment>
<evidence type="ECO:0000256" key="1">
    <source>
        <dbReference type="SAM" id="Phobius"/>
    </source>
</evidence>
<keyword evidence="1" id="KW-0812">Transmembrane</keyword>
<dbReference type="GeneID" id="70245884"/>
<dbReference type="RefSeq" id="XP_046073897.1">
    <property type="nucleotide sequence ID" value="XM_046215597.1"/>
</dbReference>
<dbReference type="Proteomes" id="UP001201262">
    <property type="component" value="Unassembled WGS sequence"/>
</dbReference>
<evidence type="ECO:0000313" key="2">
    <source>
        <dbReference type="EMBL" id="KAH8700191.1"/>
    </source>
</evidence>
<feature type="transmembrane region" description="Helical" evidence="1">
    <location>
        <begin position="24"/>
        <end position="44"/>
    </location>
</feature>
<gene>
    <name evidence="2" type="ORF">BGW36DRAFT_373611</name>
</gene>
<proteinExistence type="predicted"/>
<sequence length="157" mass="18599">MQKRKALLRASCIRLYPHNTESLTILYINVITCTLCVSIFMVMTRTYQLMLRSKYVTFLRILCRRERNQSVESYPLSVDICCCKDFECKISLFLARLHVSEKFGLDDRYSARYALPRTLLETISTSRYYLGKPETVQRKRKTLQKEQVTNIPACYWQ</sequence>
<keyword evidence="3" id="KW-1185">Reference proteome</keyword>
<protein>
    <submittedName>
        <fullName evidence="2">Uncharacterized protein</fullName>
    </submittedName>
</protein>
<accession>A0AAD4Q2B1</accession>
<keyword evidence="1" id="KW-1133">Transmembrane helix</keyword>
<keyword evidence="1" id="KW-0472">Membrane</keyword>
<dbReference type="EMBL" id="JAJTJA010000004">
    <property type="protein sequence ID" value="KAH8700191.1"/>
    <property type="molecule type" value="Genomic_DNA"/>
</dbReference>
<reference evidence="2" key="1">
    <citation type="submission" date="2021-12" db="EMBL/GenBank/DDBJ databases">
        <title>Convergent genome expansion in fungi linked to evolution of root-endophyte symbiosis.</title>
        <authorList>
            <consortium name="DOE Joint Genome Institute"/>
            <person name="Ke Y.-H."/>
            <person name="Bonito G."/>
            <person name="Liao H.-L."/>
            <person name="Looney B."/>
            <person name="Rojas-Flechas A."/>
            <person name="Nash J."/>
            <person name="Hameed K."/>
            <person name="Schadt C."/>
            <person name="Martin F."/>
            <person name="Crous P.W."/>
            <person name="Miettinen O."/>
            <person name="Magnuson J.K."/>
            <person name="Labbe J."/>
            <person name="Jacobson D."/>
            <person name="Doktycz M.J."/>
            <person name="Veneault-Fourrey C."/>
            <person name="Kuo A."/>
            <person name="Mondo S."/>
            <person name="Calhoun S."/>
            <person name="Riley R."/>
            <person name="Ohm R."/>
            <person name="LaButti K."/>
            <person name="Andreopoulos B."/>
            <person name="Pangilinan J."/>
            <person name="Nolan M."/>
            <person name="Tritt A."/>
            <person name="Clum A."/>
            <person name="Lipzen A."/>
            <person name="Daum C."/>
            <person name="Barry K."/>
            <person name="Grigoriev I.V."/>
            <person name="Vilgalys R."/>
        </authorList>
    </citation>
    <scope>NUCLEOTIDE SEQUENCE</scope>
    <source>
        <strain evidence="2">PMI_201</strain>
    </source>
</reference>
<name>A0AAD4Q2B1_9EURO</name>